<feature type="site" description="Transition state stabilizer" evidence="9">
    <location>
        <position position="227"/>
    </location>
</feature>
<dbReference type="AlphaFoldDB" id="A0A558C4S5"/>
<dbReference type="Pfam" id="PF00696">
    <property type="entry name" value="AA_kinase"/>
    <property type="match status" value="1"/>
</dbReference>
<evidence type="ECO:0000256" key="7">
    <source>
        <dbReference type="ARBA" id="ARBA00022840"/>
    </source>
</evidence>
<evidence type="ECO:0000256" key="9">
    <source>
        <dbReference type="HAMAP-Rule" id="MF_00082"/>
    </source>
</evidence>
<evidence type="ECO:0000256" key="6">
    <source>
        <dbReference type="ARBA" id="ARBA00022777"/>
    </source>
</evidence>
<evidence type="ECO:0000313" key="12">
    <source>
        <dbReference type="Proteomes" id="UP000317624"/>
    </source>
</evidence>
<evidence type="ECO:0000256" key="8">
    <source>
        <dbReference type="ARBA" id="ARBA00048141"/>
    </source>
</evidence>
<proteinExistence type="inferred from homology"/>
<dbReference type="UniPathway" id="UPA00068">
    <property type="reaction ID" value="UER00107"/>
</dbReference>
<dbReference type="CDD" id="cd04238">
    <property type="entry name" value="AAK_NAGK-like"/>
    <property type="match status" value="1"/>
</dbReference>
<dbReference type="GO" id="GO:0005737">
    <property type="term" value="C:cytoplasm"/>
    <property type="evidence" value="ECO:0007669"/>
    <property type="project" value="UniProtKB-SubCell"/>
</dbReference>
<feature type="binding site" evidence="9">
    <location>
        <begin position="42"/>
        <end position="43"/>
    </location>
    <ligand>
        <name>substrate</name>
    </ligand>
</feature>
<comment type="pathway">
    <text evidence="1 9">Amino-acid biosynthesis; L-arginine biosynthesis; N(2)-acetyl-L-ornithine from L-glutamate: step 2/4.</text>
</comment>
<dbReference type="OrthoDB" id="9803155at2"/>
<dbReference type="PANTHER" id="PTHR23342">
    <property type="entry name" value="N-ACETYLGLUTAMATE SYNTHASE"/>
    <property type="match status" value="1"/>
</dbReference>
<name>A0A558C4S5_9BACT</name>
<accession>A0A558C4S5</accession>
<keyword evidence="6 9" id="KW-0418">Kinase</keyword>
<evidence type="ECO:0000256" key="1">
    <source>
        <dbReference type="ARBA" id="ARBA00004828"/>
    </source>
</evidence>
<keyword evidence="9" id="KW-0963">Cytoplasm</keyword>
<dbReference type="GO" id="GO:0003991">
    <property type="term" value="F:acetylglutamate kinase activity"/>
    <property type="evidence" value="ECO:0007669"/>
    <property type="project" value="UniProtKB-UniRule"/>
</dbReference>
<dbReference type="InterPro" id="IPR001048">
    <property type="entry name" value="Asp/Glu/Uridylate_kinase"/>
</dbReference>
<dbReference type="GO" id="GO:0042450">
    <property type="term" value="P:L-arginine biosynthetic process via ornithine"/>
    <property type="evidence" value="ECO:0007669"/>
    <property type="project" value="UniProtKB-UniRule"/>
</dbReference>
<comment type="similarity">
    <text evidence="9">Belongs to the acetylglutamate kinase family. ArgB subfamily.</text>
</comment>
<comment type="caution">
    <text evidence="11">The sequence shown here is derived from an EMBL/GenBank/DDBJ whole genome shotgun (WGS) entry which is preliminary data.</text>
</comment>
<keyword evidence="2 9" id="KW-0055">Arginine biosynthesis</keyword>
<dbReference type="InterPro" id="IPR004662">
    <property type="entry name" value="AcgluKinase_fam"/>
</dbReference>
<dbReference type="RefSeq" id="WP_144845475.1">
    <property type="nucleotide sequence ID" value="NZ_VMRJ01000001.1"/>
</dbReference>
<evidence type="ECO:0000313" key="11">
    <source>
        <dbReference type="EMBL" id="TVT43707.1"/>
    </source>
</evidence>
<dbReference type="HAMAP" id="MF_00082">
    <property type="entry name" value="ArgB"/>
    <property type="match status" value="1"/>
</dbReference>
<evidence type="ECO:0000256" key="4">
    <source>
        <dbReference type="ARBA" id="ARBA00022679"/>
    </source>
</evidence>
<evidence type="ECO:0000256" key="3">
    <source>
        <dbReference type="ARBA" id="ARBA00022605"/>
    </source>
</evidence>
<keyword evidence="4 9" id="KW-0808">Transferase</keyword>
<dbReference type="SUPFAM" id="SSF53633">
    <property type="entry name" value="Carbamate kinase-like"/>
    <property type="match status" value="1"/>
</dbReference>
<dbReference type="EC" id="2.7.2.8" evidence="9"/>
<comment type="subcellular location">
    <subcellularLocation>
        <location evidence="9">Cytoplasm</location>
    </subcellularLocation>
</comment>
<sequence>MSNLAVTVYKIGGGIIDDAAELTKFLGLLAQTTGPKILVHGGGKGASAMMRELGLTPTMVNGRRVTDAATLDIVVMFYAGKTNKEVVANLQRLGVNALGLSGADGNVIEGVKRPVKEVDFGFVGDLTPASVNKNLIISLLQGGITPVLCPIIHDGQGQLLNTNADTIASAVAVALAPDAEVTLHYCFEKNGVLRDVNDDNSVIPDIDATRYEELKTQGVIADGMLPKLENAFAALHQGVSRVIIGHALHINSELRTVLCLK</sequence>
<evidence type="ECO:0000256" key="5">
    <source>
        <dbReference type="ARBA" id="ARBA00022741"/>
    </source>
</evidence>
<dbReference type="NCBIfam" id="TIGR00761">
    <property type="entry name" value="argB"/>
    <property type="match status" value="1"/>
</dbReference>
<comment type="function">
    <text evidence="9">Catalyzes the ATP-dependent phosphorylation of N-acetyl-L-glutamate.</text>
</comment>
<dbReference type="InterPro" id="IPR036393">
    <property type="entry name" value="AceGlu_kinase-like_sf"/>
</dbReference>
<protein>
    <recommendedName>
        <fullName evidence="9">Acetylglutamate kinase</fullName>
        <ecNumber evidence="9">2.7.2.8</ecNumber>
    </recommendedName>
    <alternativeName>
        <fullName evidence="9">N-acetyl-L-glutamate 5-phosphotransferase</fullName>
    </alternativeName>
    <alternativeName>
        <fullName evidence="9">NAG kinase</fullName>
        <shortName evidence="9">NAGK</shortName>
    </alternativeName>
</protein>
<organism evidence="11 12">
    <name type="scientific">Hymenobacter setariae</name>
    <dbReference type="NCBI Taxonomy" id="2594794"/>
    <lineage>
        <taxon>Bacteria</taxon>
        <taxon>Pseudomonadati</taxon>
        <taxon>Bacteroidota</taxon>
        <taxon>Cytophagia</taxon>
        <taxon>Cytophagales</taxon>
        <taxon>Hymenobacteraceae</taxon>
        <taxon>Hymenobacter</taxon>
    </lineage>
</organism>
<evidence type="ECO:0000259" key="10">
    <source>
        <dbReference type="Pfam" id="PF00696"/>
    </source>
</evidence>
<dbReference type="InterPro" id="IPR037528">
    <property type="entry name" value="ArgB"/>
</dbReference>
<comment type="catalytic activity">
    <reaction evidence="8 9">
        <text>N-acetyl-L-glutamate + ATP = N-acetyl-L-glutamyl 5-phosphate + ADP</text>
        <dbReference type="Rhea" id="RHEA:14629"/>
        <dbReference type="ChEBI" id="CHEBI:30616"/>
        <dbReference type="ChEBI" id="CHEBI:44337"/>
        <dbReference type="ChEBI" id="CHEBI:57936"/>
        <dbReference type="ChEBI" id="CHEBI:456216"/>
        <dbReference type="EC" id="2.7.2.8"/>
    </reaction>
</comment>
<dbReference type="Gene3D" id="3.40.1160.10">
    <property type="entry name" value="Acetylglutamate kinase-like"/>
    <property type="match status" value="1"/>
</dbReference>
<evidence type="ECO:0000256" key="2">
    <source>
        <dbReference type="ARBA" id="ARBA00022571"/>
    </source>
</evidence>
<dbReference type="EMBL" id="VMRJ01000001">
    <property type="protein sequence ID" value="TVT43707.1"/>
    <property type="molecule type" value="Genomic_DNA"/>
</dbReference>
<reference evidence="11 12" key="1">
    <citation type="submission" date="2019-07" db="EMBL/GenBank/DDBJ databases">
        <title>Hymenobacter sp. straun FUR1 Genome sequencing and assembly.</title>
        <authorList>
            <person name="Chhetri G."/>
        </authorList>
    </citation>
    <scope>NUCLEOTIDE SEQUENCE [LARGE SCALE GENOMIC DNA]</scope>
    <source>
        <strain evidence="11 12">Fur1</strain>
    </source>
</reference>
<feature type="domain" description="Aspartate/glutamate/uridylate kinase" evidence="10">
    <location>
        <begin position="6"/>
        <end position="245"/>
    </location>
</feature>
<feature type="binding site" evidence="9">
    <location>
        <position position="64"/>
    </location>
    <ligand>
        <name>substrate</name>
    </ligand>
</feature>
<keyword evidence="12" id="KW-1185">Reference proteome</keyword>
<dbReference type="PIRSF" id="PIRSF000728">
    <property type="entry name" value="NAGK"/>
    <property type="match status" value="1"/>
</dbReference>
<feature type="site" description="Transition state stabilizer" evidence="9">
    <location>
        <position position="10"/>
    </location>
</feature>
<dbReference type="PANTHER" id="PTHR23342:SF0">
    <property type="entry name" value="N-ACETYLGLUTAMATE SYNTHASE, MITOCHONDRIAL"/>
    <property type="match status" value="1"/>
</dbReference>
<dbReference type="GO" id="GO:0005524">
    <property type="term" value="F:ATP binding"/>
    <property type="evidence" value="ECO:0007669"/>
    <property type="project" value="UniProtKB-UniRule"/>
</dbReference>
<keyword evidence="3 9" id="KW-0028">Amino-acid biosynthesis</keyword>
<gene>
    <name evidence="9 11" type="primary">argB</name>
    <name evidence="11" type="ORF">FNT36_06375</name>
</gene>
<keyword evidence="5 9" id="KW-0547">Nucleotide-binding</keyword>
<feature type="binding site" evidence="9">
    <location>
        <position position="161"/>
    </location>
    <ligand>
        <name>substrate</name>
    </ligand>
</feature>
<dbReference type="Proteomes" id="UP000317624">
    <property type="component" value="Unassembled WGS sequence"/>
</dbReference>
<keyword evidence="7 9" id="KW-0067">ATP-binding</keyword>